<dbReference type="Gene3D" id="1.20.1250.20">
    <property type="entry name" value="MFS general substrate transporter like domains"/>
    <property type="match status" value="2"/>
</dbReference>
<dbReference type="InterPro" id="IPR020846">
    <property type="entry name" value="MFS_dom"/>
</dbReference>
<dbReference type="GO" id="GO:0016020">
    <property type="term" value="C:membrane"/>
    <property type="evidence" value="ECO:0007669"/>
    <property type="project" value="UniProtKB-SubCell"/>
</dbReference>
<feature type="transmembrane region" description="Helical" evidence="8">
    <location>
        <begin position="449"/>
        <end position="469"/>
    </location>
</feature>
<evidence type="ECO:0000256" key="2">
    <source>
        <dbReference type="ARBA" id="ARBA00022448"/>
    </source>
</evidence>
<evidence type="ECO:0000259" key="9">
    <source>
        <dbReference type="PROSITE" id="PS50850"/>
    </source>
</evidence>
<feature type="domain" description="Major facilitator superfamily (MFS) profile" evidence="9">
    <location>
        <begin position="130"/>
        <end position="568"/>
    </location>
</feature>
<dbReference type="OrthoDB" id="2985014at2759"/>
<evidence type="ECO:0000256" key="8">
    <source>
        <dbReference type="SAM" id="Phobius"/>
    </source>
</evidence>
<dbReference type="Pfam" id="PF07690">
    <property type="entry name" value="MFS_1"/>
    <property type="match status" value="1"/>
</dbReference>
<evidence type="ECO:0000256" key="1">
    <source>
        <dbReference type="ARBA" id="ARBA00004141"/>
    </source>
</evidence>
<feature type="compositionally biased region" description="Polar residues" evidence="7">
    <location>
        <begin position="575"/>
        <end position="589"/>
    </location>
</feature>
<feature type="transmembrane region" description="Helical" evidence="8">
    <location>
        <begin position="268"/>
        <end position="294"/>
    </location>
</feature>
<organism evidence="10">
    <name type="scientific">Dermatophagoides farinae</name>
    <name type="common">American house dust mite</name>
    <dbReference type="NCBI Taxonomy" id="6954"/>
    <lineage>
        <taxon>Eukaryota</taxon>
        <taxon>Metazoa</taxon>
        <taxon>Ecdysozoa</taxon>
        <taxon>Arthropoda</taxon>
        <taxon>Chelicerata</taxon>
        <taxon>Arachnida</taxon>
        <taxon>Acari</taxon>
        <taxon>Acariformes</taxon>
        <taxon>Sarcoptiformes</taxon>
        <taxon>Astigmata</taxon>
        <taxon>Psoroptidia</taxon>
        <taxon>Analgoidea</taxon>
        <taxon>Pyroglyphidae</taxon>
        <taxon>Dermatophagoidinae</taxon>
        <taxon>Dermatophagoides</taxon>
    </lineage>
</organism>
<dbReference type="PROSITE" id="PS50850">
    <property type="entry name" value="MFS"/>
    <property type="match status" value="1"/>
</dbReference>
<feature type="transmembrane region" description="Helical" evidence="8">
    <location>
        <begin position="543"/>
        <end position="564"/>
    </location>
</feature>
<keyword evidence="4" id="KW-0769">Symport</keyword>
<feature type="transmembrane region" description="Helical" evidence="8">
    <location>
        <begin position="475"/>
        <end position="498"/>
    </location>
</feature>
<feature type="transmembrane region" description="Helical" evidence="8">
    <location>
        <begin position="362"/>
        <end position="387"/>
    </location>
</feature>
<feature type="compositionally biased region" description="Basic and acidic residues" evidence="7">
    <location>
        <begin position="591"/>
        <end position="600"/>
    </location>
</feature>
<evidence type="ECO:0000256" key="5">
    <source>
        <dbReference type="ARBA" id="ARBA00022989"/>
    </source>
</evidence>
<reference evidence="10" key="1">
    <citation type="submission" date="2020-06" db="EMBL/GenBank/DDBJ databases">
        <authorList>
            <person name="Ji K."/>
            <person name="Li J."/>
        </authorList>
    </citation>
    <scope>NUCLEOTIDE SEQUENCE</scope>
    <source>
        <strain evidence="10">JKM2019</strain>
        <tissue evidence="10">Whole body</tissue>
    </source>
</reference>
<dbReference type="PANTHER" id="PTHR11662">
    <property type="entry name" value="SOLUTE CARRIER FAMILY 17"/>
    <property type="match status" value="1"/>
</dbReference>
<name>A0A9D4NZQ4_DERFA</name>
<reference evidence="10" key="2">
    <citation type="journal article" date="2021" name="World Allergy Organ. J.">
        <title>Chromosome-level assembly of Dermatophagoides farinae genome and transcriptome reveals two novel allergens Der f 37 and Der f 39.</title>
        <authorList>
            <person name="Chen J."/>
            <person name="Cai Z."/>
            <person name="Fan D."/>
            <person name="Hu J."/>
            <person name="Hou Y."/>
            <person name="He Y."/>
            <person name="Zhang Z."/>
            <person name="Zhao Z."/>
            <person name="Gao P."/>
            <person name="Hu W."/>
            <person name="Sun J."/>
            <person name="Li J."/>
            <person name="Ji K."/>
        </authorList>
    </citation>
    <scope>NUCLEOTIDE SEQUENCE</scope>
    <source>
        <strain evidence="10">JKM2019</strain>
    </source>
</reference>
<keyword evidence="3 8" id="KW-0812">Transmembrane</keyword>
<evidence type="ECO:0000256" key="7">
    <source>
        <dbReference type="SAM" id="MobiDB-lite"/>
    </source>
</evidence>
<dbReference type="SUPFAM" id="SSF103473">
    <property type="entry name" value="MFS general substrate transporter"/>
    <property type="match status" value="1"/>
</dbReference>
<dbReference type="GO" id="GO:0015293">
    <property type="term" value="F:symporter activity"/>
    <property type="evidence" value="ECO:0007669"/>
    <property type="project" value="UniProtKB-KW"/>
</dbReference>
<dbReference type="InterPro" id="IPR036259">
    <property type="entry name" value="MFS_trans_sf"/>
</dbReference>
<evidence type="ECO:0000256" key="6">
    <source>
        <dbReference type="ARBA" id="ARBA00023136"/>
    </source>
</evidence>
<protein>
    <submittedName>
        <fullName evidence="10">Sialin-like protein</fullName>
    </submittedName>
</protein>
<feature type="compositionally biased region" description="Low complexity" evidence="7">
    <location>
        <begin position="613"/>
        <end position="629"/>
    </location>
</feature>
<comment type="subcellular location">
    <subcellularLocation>
        <location evidence="1">Membrane</location>
        <topology evidence="1">Multi-pass membrane protein</topology>
    </subcellularLocation>
</comment>
<accession>A0A9D4NZQ4</accession>
<feature type="region of interest" description="Disordered" evidence="7">
    <location>
        <begin position="575"/>
        <end position="629"/>
    </location>
</feature>
<gene>
    <name evidence="10" type="ORF">HUG17_5026</name>
</gene>
<dbReference type="EMBL" id="SDOV01000004">
    <property type="protein sequence ID" value="KAH7641981.1"/>
    <property type="molecule type" value="Genomic_DNA"/>
</dbReference>
<dbReference type="AlphaFoldDB" id="A0A9D4NZQ4"/>
<dbReference type="Proteomes" id="UP000828236">
    <property type="component" value="Unassembled WGS sequence"/>
</dbReference>
<feature type="transmembrane region" description="Helical" evidence="8">
    <location>
        <begin position="211"/>
        <end position="229"/>
    </location>
</feature>
<evidence type="ECO:0000313" key="10">
    <source>
        <dbReference type="EMBL" id="KAH7641981.1"/>
    </source>
</evidence>
<keyword evidence="2" id="KW-0813">Transport</keyword>
<dbReference type="FunFam" id="1.20.1250.20:FF:000003">
    <property type="entry name" value="Solute carrier family 17 member 3"/>
    <property type="match status" value="1"/>
</dbReference>
<keyword evidence="5 8" id="KW-1133">Transmembrane helix</keyword>
<keyword evidence="6 8" id="KW-0472">Membrane</keyword>
<feature type="transmembrane region" description="Helical" evidence="8">
    <location>
        <begin position="235"/>
        <end position="256"/>
    </location>
</feature>
<dbReference type="GO" id="GO:0006820">
    <property type="term" value="P:monoatomic anion transport"/>
    <property type="evidence" value="ECO:0007669"/>
    <property type="project" value="TreeGrafter"/>
</dbReference>
<dbReference type="InterPro" id="IPR050382">
    <property type="entry name" value="MFS_Na/Anion_cotransporter"/>
</dbReference>
<sequence>MMEKNFEGDYIKKPSSCIIQYQEQSSMPSSSLQQDNSHRNVDLKIHLNSTIRPAKIGKQPLGLIKSSFSGLRERLKKRYLILLMCMMMNALSYTIRTNINITIVAMVLEDDERVNHTNVHESCPSNHVAVSSSSSSSDVINHLPLSLNESFVYNNVREHDNIVISYNEGGLELFDWSESLQGTILGAYYYGYILTNFNGGQLAEWLGTRRLLTISMLLSSILTLLIPWAAFCHPWLLIMIRILTGVAQGVITPAIYQLLSYWIPRNELGLAFGLIPASGYIGAVITMPVCAFLSEYSFFGGWPSVFYVSGAVGMLSLLPWLFFVFDSPDAHPRITENEFIYIKANSMAQRRGSRIGEKSNTWVPWLSIISSLKIWGITISKFCTSWGNLFLMSKLPTYLSQVLNMPITYNSYVNASIYISLGGSMFCWGSVADWVERRQCLGRTASRKLFQTIALVGSAAFLASIPLFGCQIIPIIVMLNLSMITLGLTAGGDSLIIVDVAPDYSGSIYGFANSIASLPGFLAPMFVGFMLDLPHDDEMKQWSILFWIGAGIYVIGSIVFILFVDAKPESWGKQQSRPLQSIHSESNSLENHQHQEKQQKQIDSQIFESDPLSNTTTSSSYSSSSTNESIKSTATPSAIIIVKADNNHVQQSTINNVIKSDIINGQGQNLV</sequence>
<dbReference type="PANTHER" id="PTHR11662:SF399">
    <property type="entry name" value="FI19708P1-RELATED"/>
    <property type="match status" value="1"/>
</dbReference>
<dbReference type="InterPro" id="IPR011701">
    <property type="entry name" value="MFS"/>
</dbReference>
<feature type="transmembrane region" description="Helical" evidence="8">
    <location>
        <begin position="407"/>
        <end position="428"/>
    </location>
</feature>
<proteinExistence type="predicted"/>
<comment type="caution">
    <text evidence="10">The sequence shown here is derived from an EMBL/GenBank/DDBJ whole genome shotgun (WGS) entry which is preliminary data.</text>
</comment>
<evidence type="ECO:0000256" key="4">
    <source>
        <dbReference type="ARBA" id="ARBA00022847"/>
    </source>
</evidence>
<feature type="transmembrane region" description="Helical" evidence="8">
    <location>
        <begin position="306"/>
        <end position="325"/>
    </location>
</feature>
<evidence type="ECO:0000256" key="3">
    <source>
        <dbReference type="ARBA" id="ARBA00022692"/>
    </source>
</evidence>
<feature type="transmembrane region" description="Helical" evidence="8">
    <location>
        <begin position="510"/>
        <end position="531"/>
    </location>
</feature>